<feature type="chain" id="PRO_5013120801" description="Autotransporter domain-containing protein" evidence="1">
    <location>
        <begin position="26"/>
        <end position="789"/>
    </location>
</feature>
<sequence>MNLRTTKQFATAIGFTFVAMTGVYAQSCPSTGTGAILITSSCDDGVTLSGGNLTIQTSTVSNPGESVIVVNTGTVNTIDNTATGIIDAGDFKVGIENEGTITTLNNTGRISAGVGGVGVASRDTITTLNNAGTISVGDRGVGIYNEGTITTLDNTSLGSISAGNEAVGIANIGTITNLTNAGTISGGNGGVGIQNNGTITNLTNAGAISGGADGAGLANIGGTITTLTNALGGTISAGGGYGGIFNFFGSIDTLNNAGTISGGSGTGINNQLSTITTLNNTGTISVGDYGFGIYNDYTGTITTLNNTGTISAGVGGVGIENSGVITTLNNIGTITAGTGGYGIVNNGTITTLINSQGGSTPLTYSGTLPNNYSIIVNSPSSYGKLEASNTSVSGVMSFGINSASTLSYNTIYSGVFNDISINNIENTFGRITLGSTFTWALAKRLGTEQIDLIVEPSDVVTTDVEQLQAILVAQGYALVPEDSDTEASLISLGGTLQGLFASQSAGLVNGMSYDCTVFGANNICVSAGGRFTNVSSDQFNTTSALIIGAYRYSPQIRFGAYLDQNLSSSTPGGIAQLSNANPMAGLFTVWSQKLDGTGLEAKLALGYVNKGLTLTRPEVGTSEPGSGSTSLSSQGAMAAFKYGMAIGNKTLVSPYAGLRYVKSTMAGYTEAQTAKVAFPLSYDAINNYVTTAIAGLTGQRTLNEKTSVFASAGLEKDLNTNISNLVTSGNGYFNIAMNGNYQNTRATASLGANYFLSPKERLSLVGIYRQEAYQAISSTTVMATYTVGL</sequence>
<evidence type="ECO:0000259" key="2">
    <source>
        <dbReference type="PROSITE" id="PS51208"/>
    </source>
</evidence>
<proteinExistence type="predicted"/>
<gene>
    <name evidence="3" type="ORF">B6A14_01760</name>
</gene>
<dbReference type="SMART" id="SM00869">
    <property type="entry name" value="Autotransporter"/>
    <property type="match status" value="1"/>
</dbReference>
<organism evidence="3 4">
    <name type="scientific">Polynucleobacter hirudinilacicola</name>
    <dbReference type="NCBI Taxonomy" id="1743166"/>
    <lineage>
        <taxon>Bacteria</taxon>
        <taxon>Pseudomonadati</taxon>
        <taxon>Pseudomonadota</taxon>
        <taxon>Betaproteobacteria</taxon>
        <taxon>Burkholderiales</taxon>
        <taxon>Burkholderiaceae</taxon>
        <taxon>Polynucleobacter</taxon>
    </lineage>
</organism>
<dbReference type="OrthoDB" id="8538774at2"/>
<keyword evidence="4" id="KW-1185">Reference proteome</keyword>
<evidence type="ECO:0000313" key="3">
    <source>
        <dbReference type="EMBL" id="OWF66728.1"/>
    </source>
</evidence>
<dbReference type="PROSITE" id="PS51208">
    <property type="entry name" value="AUTOTRANSPORTER"/>
    <property type="match status" value="1"/>
</dbReference>
<reference evidence="3 4" key="1">
    <citation type="submission" date="2017-03" db="EMBL/GenBank/DDBJ databases">
        <title>New species Polynucleobacter sp. MWH-EgelM1-30-B4.</title>
        <authorList>
            <person name="Hahn M.W."/>
        </authorList>
    </citation>
    <scope>NUCLEOTIDE SEQUENCE [LARGE SCALE GENOMIC DNA]</scope>
    <source>
        <strain evidence="3 4">MWH-EgelM1-30-B4</strain>
    </source>
</reference>
<dbReference type="RefSeq" id="WP_087908750.1">
    <property type="nucleotide sequence ID" value="NZ_NAIA01000001.1"/>
</dbReference>
<feature type="domain" description="Autotransporter" evidence="2">
    <location>
        <begin position="516"/>
        <end position="789"/>
    </location>
</feature>
<dbReference type="Gene3D" id="2.40.128.130">
    <property type="entry name" value="Autotransporter beta-domain"/>
    <property type="match status" value="1"/>
</dbReference>
<dbReference type="AlphaFoldDB" id="A0A210S0G5"/>
<dbReference type="InterPro" id="IPR005546">
    <property type="entry name" value="Autotransporte_beta"/>
</dbReference>
<dbReference type="Pfam" id="PF03797">
    <property type="entry name" value="Autotransporter"/>
    <property type="match status" value="1"/>
</dbReference>
<dbReference type="InterPro" id="IPR036709">
    <property type="entry name" value="Autotransporte_beta_dom_sf"/>
</dbReference>
<feature type="signal peptide" evidence="1">
    <location>
        <begin position="1"/>
        <end position="25"/>
    </location>
</feature>
<dbReference type="Proteomes" id="UP000196880">
    <property type="component" value="Unassembled WGS sequence"/>
</dbReference>
<keyword evidence="1" id="KW-0732">Signal</keyword>
<accession>A0A210S0G5</accession>
<evidence type="ECO:0000256" key="1">
    <source>
        <dbReference type="SAM" id="SignalP"/>
    </source>
</evidence>
<name>A0A210S0G5_9BURK</name>
<dbReference type="SUPFAM" id="SSF103515">
    <property type="entry name" value="Autotransporter"/>
    <property type="match status" value="1"/>
</dbReference>
<evidence type="ECO:0000313" key="4">
    <source>
        <dbReference type="Proteomes" id="UP000196880"/>
    </source>
</evidence>
<protein>
    <recommendedName>
        <fullName evidence="2">Autotransporter domain-containing protein</fullName>
    </recommendedName>
</protein>
<dbReference type="EMBL" id="NAIA01000001">
    <property type="protein sequence ID" value="OWF66728.1"/>
    <property type="molecule type" value="Genomic_DNA"/>
</dbReference>
<comment type="caution">
    <text evidence="3">The sequence shown here is derived from an EMBL/GenBank/DDBJ whole genome shotgun (WGS) entry which is preliminary data.</text>
</comment>